<organism evidence="2 3">
    <name type="scientific">Actinoallomurus iriomotensis</name>
    <dbReference type="NCBI Taxonomy" id="478107"/>
    <lineage>
        <taxon>Bacteria</taxon>
        <taxon>Bacillati</taxon>
        <taxon>Actinomycetota</taxon>
        <taxon>Actinomycetes</taxon>
        <taxon>Streptosporangiales</taxon>
        <taxon>Thermomonosporaceae</taxon>
        <taxon>Actinoallomurus</taxon>
    </lineage>
</organism>
<dbReference type="PANTHER" id="PTHR43162:SF1">
    <property type="entry name" value="PRESTALK A DIFFERENTIATION PROTEIN A"/>
    <property type="match status" value="1"/>
</dbReference>
<dbReference type="InterPro" id="IPR036291">
    <property type="entry name" value="NAD(P)-bd_dom_sf"/>
</dbReference>
<dbReference type="EMBL" id="BSTK01000004">
    <property type="protein sequence ID" value="GLY85695.1"/>
    <property type="molecule type" value="Genomic_DNA"/>
</dbReference>
<evidence type="ECO:0000313" key="3">
    <source>
        <dbReference type="Proteomes" id="UP001165074"/>
    </source>
</evidence>
<feature type="domain" description="NmrA-like" evidence="1">
    <location>
        <begin position="26"/>
        <end position="275"/>
    </location>
</feature>
<dbReference type="InterPro" id="IPR051604">
    <property type="entry name" value="Ergot_Alk_Oxidoreductase"/>
</dbReference>
<reference evidence="2" key="1">
    <citation type="submission" date="2023-03" db="EMBL/GenBank/DDBJ databases">
        <title>Actinoallomurus iriomotensis NBRC 103684.</title>
        <authorList>
            <person name="Ichikawa N."/>
            <person name="Sato H."/>
            <person name="Tonouchi N."/>
        </authorList>
    </citation>
    <scope>NUCLEOTIDE SEQUENCE</scope>
    <source>
        <strain evidence="2">NBRC 103684</strain>
    </source>
</reference>
<proteinExistence type="predicted"/>
<dbReference type="PANTHER" id="PTHR43162">
    <property type="match status" value="1"/>
</dbReference>
<gene>
    <name evidence="2" type="ORF">Airi02_036240</name>
</gene>
<dbReference type="Proteomes" id="UP001165074">
    <property type="component" value="Unassembled WGS sequence"/>
</dbReference>
<dbReference type="Pfam" id="PF05368">
    <property type="entry name" value="NmrA"/>
    <property type="match status" value="1"/>
</dbReference>
<dbReference type="Gene3D" id="3.40.50.720">
    <property type="entry name" value="NAD(P)-binding Rossmann-like Domain"/>
    <property type="match status" value="1"/>
</dbReference>
<dbReference type="SUPFAM" id="SSF51735">
    <property type="entry name" value="NAD(P)-binding Rossmann-fold domains"/>
    <property type="match status" value="1"/>
</dbReference>
<comment type="caution">
    <text evidence="2">The sequence shown here is derived from an EMBL/GenBank/DDBJ whole genome shotgun (WGS) entry which is preliminary data.</text>
</comment>
<protein>
    <submittedName>
        <fullName evidence="2">NmrA family transcriptional regulator</fullName>
    </submittedName>
</protein>
<dbReference type="AlphaFoldDB" id="A0A9W6S0H2"/>
<dbReference type="InterPro" id="IPR008030">
    <property type="entry name" value="NmrA-like"/>
</dbReference>
<dbReference type="Gene3D" id="3.90.25.10">
    <property type="entry name" value="UDP-galactose 4-epimerase, domain 1"/>
    <property type="match status" value="1"/>
</dbReference>
<name>A0A9W6S0H2_9ACTN</name>
<evidence type="ECO:0000259" key="1">
    <source>
        <dbReference type="Pfam" id="PF05368"/>
    </source>
</evidence>
<sequence>MMTRDHDPGAYGAPGVKNYQLSERRTYVVVGATGKTGREVERHLTSHGHDVRAVARSRGVGVDDAVALERAFEHADGAFVLVPFDLASADLHARDDAIAERLERAIRRSGVPRVVLLSGLNAHLRRGTSLGAALMEERLRACSVPEPIVLRAGWFMENFTDGLGFRAQAENTGVFRTPFTAHRPMPTVAARDVGQRAAELLTQRHPRLGVHELHGHADLTMTEATAILAEAAGLLDVAYEQVGYEAARASMLTSGMPPSFADAVVETARSFNDAQPWALAPRDDETTTSTSLRDWAHAALAGVTT</sequence>
<evidence type="ECO:0000313" key="2">
    <source>
        <dbReference type="EMBL" id="GLY85695.1"/>
    </source>
</evidence>
<accession>A0A9W6S0H2</accession>
<keyword evidence="3" id="KW-1185">Reference proteome</keyword>